<evidence type="ECO:0000259" key="2">
    <source>
        <dbReference type="Pfam" id="PF05347"/>
    </source>
</evidence>
<dbReference type="InterPro" id="IPR045296">
    <property type="entry name" value="Complex1_LYR_ETFRF1_LYRM5"/>
</dbReference>
<dbReference type="AlphaFoldDB" id="A0A8I5UXV3"/>
<dbReference type="PANTHER" id="PTHR21024">
    <property type="entry name" value="GROWTH HORMONE-INDUCIBLE SOLUBLE PROTEIN-RELATED"/>
    <property type="match status" value="1"/>
</dbReference>
<dbReference type="GO" id="GO:0005739">
    <property type="term" value="C:mitochondrion"/>
    <property type="evidence" value="ECO:0007669"/>
    <property type="project" value="TreeGrafter"/>
</dbReference>
<dbReference type="GO" id="GO:0022904">
    <property type="term" value="P:respiratory electron transport chain"/>
    <property type="evidence" value="ECO:0007669"/>
    <property type="project" value="TreeGrafter"/>
</dbReference>
<dbReference type="Ensembl" id="ENSPPYT00000043048.1">
    <property type="protein sequence ID" value="ENSPPYP00000043653.1"/>
    <property type="gene ID" value="ENSPPYG00000031824.1"/>
</dbReference>
<proteinExistence type="inferred from homology"/>
<reference evidence="3" key="3">
    <citation type="submission" date="2025-09" db="UniProtKB">
        <authorList>
            <consortium name="Ensembl"/>
        </authorList>
    </citation>
    <scope>IDENTIFICATION</scope>
</reference>
<dbReference type="CDD" id="cd20265">
    <property type="entry name" value="Complex1_LYR_ETFRF1_LYRM5"/>
    <property type="match status" value="1"/>
</dbReference>
<feature type="domain" description="Complex 1 LYR protein" evidence="2">
    <location>
        <begin position="25"/>
        <end position="72"/>
    </location>
</feature>
<dbReference type="InterPro" id="IPR052000">
    <property type="entry name" value="ETFRF1"/>
</dbReference>
<accession>A0A8I5UXV3</accession>
<keyword evidence="4" id="KW-1185">Reference proteome</keyword>
<dbReference type="PANTHER" id="PTHR21024:SF0">
    <property type="entry name" value="ELECTRON TRANSFER FLAVOPROTEIN REGULATORY FACTOR 1"/>
    <property type="match status" value="1"/>
</dbReference>
<comment type="similarity">
    <text evidence="1">Belongs to the complex I LYR family.</text>
</comment>
<sequence>MKMITPLHSSLGDRVRLRLKEKKKKNLLYLGRHYPKGAGYFKRRLKNIFLKNKDVKNPEKIKELTAQGEFVMKELEALYFFRKYKAMKQRCYSDTNKN</sequence>
<evidence type="ECO:0000256" key="1">
    <source>
        <dbReference type="ARBA" id="ARBA00009508"/>
    </source>
</evidence>
<organism evidence="3 4">
    <name type="scientific">Pongo abelii</name>
    <name type="common">Sumatran orangutan</name>
    <name type="synonym">Pongo pygmaeus abelii</name>
    <dbReference type="NCBI Taxonomy" id="9601"/>
    <lineage>
        <taxon>Eukaryota</taxon>
        <taxon>Metazoa</taxon>
        <taxon>Chordata</taxon>
        <taxon>Craniata</taxon>
        <taxon>Vertebrata</taxon>
        <taxon>Euteleostomi</taxon>
        <taxon>Mammalia</taxon>
        <taxon>Eutheria</taxon>
        <taxon>Euarchontoglires</taxon>
        <taxon>Primates</taxon>
        <taxon>Haplorrhini</taxon>
        <taxon>Catarrhini</taxon>
        <taxon>Hominidae</taxon>
        <taxon>Pongo</taxon>
    </lineage>
</organism>
<dbReference type="GeneTree" id="ENSGT00390000001810"/>
<protein>
    <recommendedName>
        <fullName evidence="2">Complex 1 LYR protein domain-containing protein</fullName>
    </recommendedName>
</protein>
<reference evidence="3" key="2">
    <citation type="submission" date="2025-08" db="UniProtKB">
        <authorList>
            <consortium name="Ensembl"/>
        </authorList>
    </citation>
    <scope>IDENTIFICATION</scope>
</reference>
<evidence type="ECO:0000313" key="3">
    <source>
        <dbReference type="Ensembl" id="ENSPPYP00000043653.1"/>
    </source>
</evidence>
<reference evidence="3 4" key="1">
    <citation type="submission" date="2008-02" db="EMBL/GenBank/DDBJ databases">
        <title>A 6x draft sequence assembly of the Pongo pygmaeus abelii genome.</title>
        <authorList>
            <person name="Wilson R.K."/>
            <person name="Mardis E."/>
        </authorList>
    </citation>
    <scope>NUCLEOTIDE SEQUENCE [LARGE SCALE GENOMIC DNA]</scope>
</reference>
<dbReference type="Pfam" id="PF05347">
    <property type="entry name" value="Complex1_LYR"/>
    <property type="match status" value="1"/>
</dbReference>
<dbReference type="InterPro" id="IPR008011">
    <property type="entry name" value="Complex1_LYR_dom"/>
</dbReference>
<name>A0A8I5UXV3_PONAB</name>
<dbReference type="GO" id="GO:0090324">
    <property type="term" value="P:negative regulation of oxidative phosphorylation"/>
    <property type="evidence" value="ECO:0007669"/>
    <property type="project" value="InterPro"/>
</dbReference>
<evidence type="ECO:0000313" key="4">
    <source>
        <dbReference type="Proteomes" id="UP000001595"/>
    </source>
</evidence>
<dbReference type="Proteomes" id="UP000001595">
    <property type="component" value="Chromosome 22"/>
</dbReference>
<dbReference type="OMA" id="KQRCYSD"/>